<reference evidence="1" key="1">
    <citation type="journal article" date="2022" name="Arch. Microbiol.">
        <title>Microbulbifer okhotskensis sp. nov., isolated from a deep bottom sediment of the Okhotsk Sea.</title>
        <authorList>
            <person name="Romanenko L."/>
            <person name="Kurilenko V."/>
            <person name="Otstavnykh N."/>
            <person name="Velansky P."/>
            <person name="Isaeva M."/>
            <person name="Mikhailov V."/>
        </authorList>
    </citation>
    <scope>NUCLEOTIDE SEQUENCE</scope>
    <source>
        <strain evidence="1">OS29</strain>
    </source>
</reference>
<dbReference type="RefSeq" id="WP_252465673.1">
    <property type="nucleotide sequence ID" value="NZ_JALBWM010000022.1"/>
</dbReference>
<organism evidence="1 2">
    <name type="scientific">Microbulbifer okhotskensis</name>
    <dbReference type="NCBI Taxonomy" id="2926617"/>
    <lineage>
        <taxon>Bacteria</taxon>
        <taxon>Pseudomonadati</taxon>
        <taxon>Pseudomonadota</taxon>
        <taxon>Gammaproteobacteria</taxon>
        <taxon>Cellvibrionales</taxon>
        <taxon>Microbulbiferaceae</taxon>
        <taxon>Microbulbifer</taxon>
    </lineage>
</organism>
<dbReference type="AlphaFoldDB" id="A0A9X2ER59"/>
<comment type="caution">
    <text evidence="1">The sequence shown here is derived from an EMBL/GenBank/DDBJ whole genome shotgun (WGS) entry which is preliminary data.</text>
</comment>
<proteinExistence type="predicted"/>
<name>A0A9X2ER59_9GAMM</name>
<gene>
    <name evidence="1" type="ORF">MO867_07365</name>
</gene>
<keyword evidence="2" id="KW-1185">Reference proteome</keyword>
<evidence type="ECO:0000313" key="1">
    <source>
        <dbReference type="EMBL" id="MCO1334161.1"/>
    </source>
</evidence>
<protein>
    <submittedName>
        <fullName evidence="1">Uncharacterized protein</fullName>
    </submittedName>
</protein>
<accession>A0A9X2ER59</accession>
<dbReference type="EMBL" id="JALBWM010000022">
    <property type="protein sequence ID" value="MCO1334161.1"/>
    <property type="molecule type" value="Genomic_DNA"/>
</dbReference>
<sequence>MKGKNNRYAIFAGRVHLMNGGANSFKVAAPTKKEAMELAEEIAQSEKAVFYSWLQILDIVTGTYAEYSIKRGGVLEERRGSSC</sequence>
<evidence type="ECO:0000313" key="2">
    <source>
        <dbReference type="Proteomes" id="UP001139028"/>
    </source>
</evidence>
<dbReference type="Proteomes" id="UP001139028">
    <property type="component" value="Unassembled WGS sequence"/>
</dbReference>